<feature type="short sequence motif" description="TonB C-terminal box" evidence="12">
    <location>
        <begin position="673"/>
        <end position="690"/>
    </location>
</feature>
<reference evidence="17 18" key="1">
    <citation type="submission" date="2007-10" db="EMBL/GenBank/DDBJ databases">
        <authorList>
            <person name="Yayanos A."/>
            <person name="Ferriera S."/>
            <person name="Johnson J."/>
            <person name="Kravitz S."/>
            <person name="Halpern A."/>
            <person name="Remington K."/>
            <person name="Beeson K."/>
            <person name="Tran B."/>
            <person name="Rogers Y.-H."/>
            <person name="Friedman R."/>
            <person name="Venter J.C."/>
        </authorList>
    </citation>
    <scope>NUCLEOTIDE SEQUENCE [LARGE SCALE GENOMIC DNA]</scope>
    <source>
        <strain evidence="17 18">KT99</strain>
    </source>
</reference>
<dbReference type="Gene3D" id="2.40.170.20">
    <property type="entry name" value="TonB-dependent receptor, beta-barrel domain"/>
    <property type="match status" value="1"/>
</dbReference>
<dbReference type="InterPro" id="IPR012910">
    <property type="entry name" value="Plug_dom"/>
</dbReference>
<dbReference type="CDD" id="cd01347">
    <property type="entry name" value="ligand_gated_channel"/>
    <property type="match status" value="1"/>
</dbReference>
<dbReference type="InterPro" id="IPR039426">
    <property type="entry name" value="TonB-dep_rcpt-like"/>
</dbReference>
<dbReference type="InterPro" id="IPR036942">
    <property type="entry name" value="Beta-barrel_TonB_sf"/>
</dbReference>
<organism evidence="17 18">
    <name type="scientific">Shewanella benthica KT99</name>
    <dbReference type="NCBI Taxonomy" id="314608"/>
    <lineage>
        <taxon>Bacteria</taxon>
        <taxon>Pseudomonadati</taxon>
        <taxon>Pseudomonadota</taxon>
        <taxon>Gammaproteobacteria</taxon>
        <taxon>Alteromonadales</taxon>
        <taxon>Shewanellaceae</taxon>
        <taxon>Shewanella</taxon>
    </lineage>
</organism>
<dbReference type="GO" id="GO:0015344">
    <property type="term" value="F:siderophore uptake transmembrane transporter activity"/>
    <property type="evidence" value="ECO:0007669"/>
    <property type="project" value="TreeGrafter"/>
</dbReference>
<evidence type="ECO:0000256" key="9">
    <source>
        <dbReference type="ARBA" id="ARBA00023170"/>
    </source>
</evidence>
<keyword evidence="5 11" id="KW-0812">Transmembrane</keyword>
<dbReference type="Proteomes" id="UP000005839">
    <property type="component" value="Unassembled WGS sequence"/>
</dbReference>
<dbReference type="STRING" id="314608.KT99_07593"/>
<dbReference type="PANTHER" id="PTHR30069">
    <property type="entry name" value="TONB-DEPENDENT OUTER MEMBRANE RECEPTOR"/>
    <property type="match status" value="1"/>
</dbReference>
<dbReference type="InterPro" id="IPR037066">
    <property type="entry name" value="Plug_dom_sf"/>
</dbReference>
<comment type="subcellular location">
    <subcellularLocation>
        <location evidence="1 11">Cell outer membrane</location>
        <topology evidence="1 11">Multi-pass membrane protein</topology>
    </subcellularLocation>
</comment>
<protein>
    <recommendedName>
        <fullName evidence="19">TonB-dependent receptor</fullName>
    </recommendedName>
</protein>
<keyword evidence="10 11" id="KW-0998">Cell outer membrane</keyword>
<dbReference type="GO" id="GO:0009279">
    <property type="term" value="C:cell outer membrane"/>
    <property type="evidence" value="ECO:0007669"/>
    <property type="project" value="UniProtKB-SubCell"/>
</dbReference>
<evidence type="ECO:0000256" key="2">
    <source>
        <dbReference type="ARBA" id="ARBA00008143"/>
    </source>
</evidence>
<evidence type="ECO:0000256" key="14">
    <source>
        <dbReference type="SAM" id="SignalP"/>
    </source>
</evidence>
<evidence type="ECO:0000259" key="16">
    <source>
        <dbReference type="Pfam" id="PF07715"/>
    </source>
</evidence>
<keyword evidence="18" id="KW-1185">Reference proteome</keyword>
<comment type="similarity">
    <text evidence="2">Belongs to the TonB-dependent receptor family. Hemoglobin/haptoglobin binding protein subfamily.</text>
</comment>
<evidence type="ECO:0000259" key="15">
    <source>
        <dbReference type="Pfam" id="PF00593"/>
    </source>
</evidence>
<dbReference type="PANTHER" id="PTHR30069:SF29">
    <property type="entry name" value="HEMOGLOBIN AND HEMOGLOBIN-HAPTOGLOBIN-BINDING PROTEIN 1-RELATED"/>
    <property type="match status" value="1"/>
</dbReference>
<dbReference type="InterPro" id="IPR010917">
    <property type="entry name" value="TonB_rcpt_CS"/>
</dbReference>
<dbReference type="Pfam" id="PF00593">
    <property type="entry name" value="TonB_dep_Rec_b-barrel"/>
    <property type="match status" value="1"/>
</dbReference>
<evidence type="ECO:0000313" key="18">
    <source>
        <dbReference type="Proteomes" id="UP000005839"/>
    </source>
</evidence>
<dbReference type="PROSITE" id="PS01156">
    <property type="entry name" value="TONB_DEPENDENT_REC_2"/>
    <property type="match status" value="1"/>
</dbReference>
<dbReference type="Gene3D" id="2.170.130.10">
    <property type="entry name" value="TonB-dependent receptor, plug domain"/>
    <property type="match status" value="1"/>
</dbReference>
<evidence type="ECO:0008006" key="19">
    <source>
        <dbReference type="Google" id="ProtNLM"/>
    </source>
</evidence>
<evidence type="ECO:0000256" key="13">
    <source>
        <dbReference type="RuleBase" id="RU003357"/>
    </source>
</evidence>
<evidence type="ECO:0000256" key="12">
    <source>
        <dbReference type="PROSITE-ProRule" id="PRU10144"/>
    </source>
</evidence>
<keyword evidence="7 13" id="KW-0798">TonB box</keyword>
<dbReference type="PROSITE" id="PS52016">
    <property type="entry name" value="TONB_DEPENDENT_REC_3"/>
    <property type="match status" value="1"/>
</dbReference>
<feature type="domain" description="TonB-dependent receptor-like beta-barrel" evidence="15">
    <location>
        <begin position="274"/>
        <end position="664"/>
    </location>
</feature>
<comment type="caution">
    <text evidence="17">The sequence shown here is derived from an EMBL/GenBank/DDBJ whole genome shotgun (WGS) entry which is preliminary data.</text>
</comment>
<evidence type="ECO:0000256" key="4">
    <source>
        <dbReference type="ARBA" id="ARBA00022452"/>
    </source>
</evidence>
<dbReference type="EMBL" id="ABIC01000023">
    <property type="protein sequence ID" value="EDQ00272.1"/>
    <property type="molecule type" value="Genomic_DNA"/>
</dbReference>
<gene>
    <name evidence="17" type="ORF">KT99_07593</name>
</gene>
<feature type="chain" id="PRO_5002737369" description="TonB-dependent receptor" evidence="14">
    <location>
        <begin position="37"/>
        <end position="690"/>
    </location>
</feature>
<keyword evidence="6 14" id="KW-0732">Signal</keyword>
<sequence length="690" mass="77124">MFTIITSKTESSVIKIKRTKIAIIISTLLLCPSAMANDAYDVFSLGEIVVSEQTGVRDITIDNTMTAEQIELIGAKTVADALDYIPGVHVAQSSKGEKFLTIQGFEQNKVLILLDGVPYYETNYGQLDLNQIPANIIAKIEVVKGASSVLYGPNGMGGVVNIITKKGQEGVSGDIQASFGQMGQNQESATLSLGKNGFSLFATVNHRGRDAMRMSNNYEPVLSKIKDKYGDLPKKMVVEDGGKRENSAYESTNIWVRGGYVNESSEIFASVFSLNSDRGLPYNTRNNKVFSGFSSFADISEYKDTGLDLSGLHRVNDWLNVRVLAYHHMHNDSYDSYDTPKKEVKLATSSYSDYTAGGALFTDMQLADWNSLSLSINYKNDVHKKKNLAYIDTDRSHDYQRSQLDTISFSAEDTMTFGALNVVAGIAWHQQTVVEDSDKDAVSGEDGSDTVDPMLGLSYTFDNAGLAYASIAQKTHFATFSEMFDDTGARHDLKPERNTSYTLGWKNDLSHQWLNSIDIGFFYHDISDKIVSTYVPNPTFPDADLEIYQNVGTSEYYGIEISTISQLSDNIDLSFDYSYIHARNTSDNRDSDYFRDIPKDSVTAILNWYQPWLDINSNLRVRYRTDILIDERSGEWEADTLTIDMGIKKAITPQFSAYFNLNNLLDESHYEGYGQPNEGRSYEAGVKYRF</sequence>
<feature type="domain" description="TonB-dependent receptor plug" evidence="16">
    <location>
        <begin position="63"/>
        <end position="159"/>
    </location>
</feature>
<evidence type="ECO:0000256" key="1">
    <source>
        <dbReference type="ARBA" id="ARBA00004571"/>
    </source>
</evidence>
<evidence type="ECO:0000256" key="7">
    <source>
        <dbReference type="ARBA" id="ARBA00023077"/>
    </source>
</evidence>
<evidence type="ECO:0000256" key="3">
    <source>
        <dbReference type="ARBA" id="ARBA00022448"/>
    </source>
</evidence>
<dbReference type="SUPFAM" id="SSF56935">
    <property type="entry name" value="Porins"/>
    <property type="match status" value="1"/>
</dbReference>
<evidence type="ECO:0000313" key="17">
    <source>
        <dbReference type="EMBL" id="EDQ00272.1"/>
    </source>
</evidence>
<dbReference type="GO" id="GO:0044718">
    <property type="term" value="P:siderophore transmembrane transport"/>
    <property type="evidence" value="ECO:0007669"/>
    <property type="project" value="TreeGrafter"/>
</dbReference>
<keyword evidence="3 11" id="KW-0813">Transport</keyword>
<evidence type="ECO:0000256" key="10">
    <source>
        <dbReference type="ARBA" id="ARBA00023237"/>
    </source>
</evidence>
<dbReference type="AlphaFoldDB" id="A9DCV0"/>
<feature type="signal peptide" evidence="14">
    <location>
        <begin position="1"/>
        <end position="36"/>
    </location>
</feature>
<evidence type="ECO:0000256" key="6">
    <source>
        <dbReference type="ARBA" id="ARBA00022729"/>
    </source>
</evidence>
<keyword evidence="4 11" id="KW-1134">Transmembrane beta strand</keyword>
<keyword evidence="8 11" id="KW-0472">Membrane</keyword>
<evidence type="ECO:0000256" key="11">
    <source>
        <dbReference type="PROSITE-ProRule" id="PRU01360"/>
    </source>
</evidence>
<evidence type="ECO:0000256" key="5">
    <source>
        <dbReference type="ARBA" id="ARBA00022692"/>
    </source>
</evidence>
<evidence type="ECO:0000256" key="8">
    <source>
        <dbReference type="ARBA" id="ARBA00023136"/>
    </source>
</evidence>
<keyword evidence="9" id="KW-0675">Receptor</keyword>
<dbReference type="InterPro" id="IPR000531">
    <property type="entry name" value="Beta-barrel_TonB"/>
</dbReference>
<dbReference type="Pfam" id="PF07715">
    <property type="entry name" value="Plug"/>
    <property type="match status" value="1"/>
</dbReference>
<accession>A9DCV0</accession>
<name>A9DCV0_9GAMM</name>
<proteinExistence type="inferred from homology"/>